<comment type="caution">
    <text evidence="5">The sequence shown here is derived from an EMBL/GenBank/DDBJ whole genome shotgun (WGS) entry which is preliminary data.</text>
</comment>
<dbReference type="InterPro" id="IPR036390">
    <property type="entry name" value="WH_DNA-bd_sf"/>
</dbReference>
<dbReference type="Gene3D" id="1.10.10.10">
    <property type="entry name" value="Winged helix-like DNA-binding domain superfamily/Winged helix DNA-binding domain"/>
    <property type="match status" value="1"/>
</dbReference>
<keyword evidence="2" id="KW-0238">DNA-binding</keyword>
<gene>
    <name evidence="5" type="ORF">NE675_01660</name>
</gene>
<dbReference type="Pfam" id="PF00392">
    <property type="entry name" value="GntR"/>
    <property type="match status" value="1"/>
</dbReference>
<name>A0ABT1SPG3_9FIRM</name>
<dbReference type="InterPro" id="IPR036388">
    <property type="entry name" value="WH-like_DNA-bd_sf"/>
</dbReference>
<dbReference type="Gene3D" id="1.20.120.530">
    <property type="entry name" value="GntR ligand-binding domain-like"/>
    <property type="match status" value="1"/>
</dbReference>
<feature type="domain" description="HTH gntR-type" evidence="4">
    <location>
        <begin position="11"/>
        <end position="78"/>
    </location>
</feature>
<dbReference type="PANTHER" id="PTHR43537">
    <property type="entry name" value="TRANSCRIPTIONAL REGULATOR, GNTR FAMILY"/>
    <property type="match status" value="1"/>
</dbReference>
<keyword evidence="3" id="KW-0804">Transcription</keyword>
<dbReference type="PROSITE" id="PS50949">
    <property type="entry name" value="HTH_GNTR"/>
    <property type="match status" value="1"/>
</dbReference>
<dbReference type="PRINTS" id="PR00035">
    <property type="entry name" value="HTHGNTR"/>
</dbReference>
<dbReference type="InterPro" id="IPR000524">
    <property type="entry name" value="Tscrpt_reg_HTH_GntR"/>
</dbReference>
<sequence length="229" mass="26859">MAVSSLGNSPGMLQSRAYEYIKRKILNDDMEVGVYYSETKLAQELNISRTPIRQALHCLSQDGYITIAPSRGFTLRQLTRLDVRETIETRCAIEGFCTYRLGIQTDEKRRRFFLDINDALDSMQDAIDAKDMKRFINYDHQFHLAIVKSARNHEFDQIFQRLMYLIHLTTKSAIEIPGRLEETVQEHVSYVNLLKNRETTEAYHLMMKHLMMPIELLSDNFPDEEDMPW</sequence>
<dbReference type="SUPFAM" id="SSF46785">
    <property type="entry name" value="Winged helix' DNA-binding domain"/>
    <property type="match status" value="1"/>
</dbReference>
<dbReference type="Proteomes" id="UP001206692">
    <property type="component" value="Unassembled WGS sequence"/>
</dbReference>
<evidence type="ECO:0000256" key="2">
    <source>
        <dbReference type="ARBA" id="ARBA00023125"/>
    </source>
</evidence>
<dbReference type="InterPro" id="IPR008920">
    <property type="entry name" value="TF_FadR/GntR_C"/>
</dbReference>
<evidence type="ECO:0000256" key="1">
    <source>
        <dbReference type="ARBA" id="ARBA00023015"/>
    </source>
</evidence>
<dbReference type="EMBL" id="JANGEW010000002">
    <property type="protein sequence ID" value="MCQ5341743.1"/>
    <property type="molecule type" value="Genomic_DNA"/>
</dbReference>
<proteinExistence type="predicted"/>
<protein>
    <submittedName>
        <fullName evidence="5">GntR family transcriptional regulator</fullName>
    </submittedName>
</protein>
<dbReference type="RefSeq" id="WP_082709382.1">
    <property type="nucleotide sequence ID" value="NZ_JAJCIO010000002.1"/>
</dbReference>
<evidence type="ECO:0000259" key="4">
    <source>
        <dbReference type="PROSITE" id="PS50949"/>
    </source>
</evidence>
<dbReference type="SUPFAM" id="SSF48008">
    <property type="entry name" value="GntR ligand-binding domain-like"/>
    <property type="match status" value="1"/>
</dbReference>
<dbReference type="InterPro" id="IPR011711">
    <property type="entry name" value="GntR_C"/>
</dbReference>
<reference evidence="5 6" key="1">
    <citation type="submission" date="2022-06" db="EMBL/GenBank/DDBJ databases">
        <title>Isolation of gut microbiota from human fecal samples.</title>
        <authorList>
            <person name="Pamer E.G."/>
            <person name="Barat B."/>
            <person name="Waligurski E."/>
            <person name="Medina S."/>
            <person name="Paddock L."/>
            <person name="Mostad J."/>
        </authorList>
    </citation>
    <scope>NUCLEOTIDE SEQUENCE [LARGE SCALE GENOMIC DNA]</scope>
    <source>
        <strain evidence="5 6">DFI.1.1</strain>
    </source>
</reference>
<evidence type="ECO:0000256" key="3">
    <source>
        <dbReference type="ARBA" id="ARBA00023163"/>
    </source>
</evidence>
<dbReference type="SMART" id="SM00895">
    <property type="entry name" value="FCD"/>
    <property type="match status" value="1"/>
</dbReference>
<dbReference type="SMART" id="SM00345">
    <property type="entry name" value="HTH_GNTR"/>
    <property type="match status" value="1"/>
</dbReference>
<accession>A0ABT1SPG3</accession>
<evidence type="ECO:0000313" key="6">
    <source>
        <dbReference type="Proteomes" id="UP001206692"/>
    </source>
</evidence>
<dbReference type="Pfam" id="PF07729">
    <property type="entry name" value="FCD"/>
    <property type="match status" value="1"/>
</dbReference>
<keyword evidence="6" id="KW-1185">Reference proteome</keyword>
<organism evidence="5 6">
    <name type="scientific">Megasphaera massiliensis</name>
    <dbReference type="NCBI Taxonomy" id="1232428"/>
    <lineage>
        <taxon>Bacteria</taxon>
        <taxon>Bacillati</taxon>
        <taxon>Bacillota</taxon>
        <taxon>Negativicutes</taxon>
        <taxon>Veillonellales</taxon>
        <taxon>Veillonellaceae</taxon>
        <taxon>Megasphaera</taxon>
    </lineage>
</organism>
<keyword evidence="1" id="KW-0805">Transcription regulation</keyword>
<evidence type="ECO:0000313" key="5">
    <source>
        <dbReference type="EMBL" id="MCQ5341743.1"/>
    </source>
</evidence>
<dbReference type="PANTHER" id="PTHR43537:SF24">
    <property type="entry name" value="GLUCONATE OPERON TRANSCRIPTIONAL REPRESSOR"/>
    <property type="match status" value="1"/>
</dbReference>